<name>A0A919IL48_9ACTN</name>
<organism evidence="1 2">
    <name type="scientific">Actinoplanes cyaneus</name>
    <dbReference type="NCBI Taxonomy" id="52696"/>
    <lineage>
        <taxon>Bacteria</taxon>
        <taxon>Bacillati</taxon>
        <taxon>Actinomycetota</taxon>
        <taxon>Actinomycetes</taxon>
        <taxon>Micromonosporales</taxon>
        <taxon>Micromonosporaceae</taxon>
        <taxon>Actinoplanes</taxon>
    </lineage>
</organism>
<accession>A0A919IL48</accession>
<comment type="caution">
    <text evidence="1">The sequence shown here is derived from an EMBL/GenBank/DDBJ whole genome shotgun (WGS) entry which is preliminary data.</text>
</comment>
<gene>
    <name evidence="1" type="ORF">Acy02nite_57550</name>
</gene>
<sequence length="76" mass="7830">MTVARVLGARQVAQALVIAARPSPRVAGLSVLVDAAHASTCVWLAVTSGRWRPTATVDALIAVGLAAAGWQARKAR</sequence>
<dbReference type="AlphaFoldDB" id="A0A919IL48"/>
<dbReference type="EMBL" id="BOMH01000041">
    <property type="protein sequence ID" value="GID67874.1"/>
    <property type="molecule type" value="Genomic_DNA"/>
</dbReference>
<proteinExistence type="predicted"/>
<dbReference type="Proteomes" id="UP000619479">
    <property type="component" value="Unassembled WGS sequence"/>
</dbReference>
<keyword evidence="2" id="KW-1185">Reference proteome</keyword>
<protein>
    <submittedName>
        <fullName evidence="1">Uncharacterized protein</fullName>
    </submittedName>
</protein>
<evidence type="ECO:0000313" key="1">
    <source>
        <dbReference type="EMBL" id="GID67874.1"/>
    </source>
</evidence>
<evidence type="ECO:0000313" key="2">
    <source>
        <dbReference type="Proteomes" id="UP000619479"/>
    </source>
</evidence>
<reference evidence="1" key="1">
    <citation type="submission" date="2021-01" db="EMBL/GenBank/DDBJ databases">
        <title>Whole genome shotgun sequence of Actinoplanes cyaneus NBRC 14990.</title>
        <authorList>
            <person name="Komaki H."/>
            <person name="Tamura T."/>
        </authorList>
    </citation>
    <scope>NUCLEOTIDE SEQUENCE</scope>
    <source>
        <strain evidence="1">NBRC 14990</strain>
    </source>
</reference>